<dbReference type="EMBL" id="JAFCNB010000004">
    <property type="protein sequence ID" value="MBP2704254.1"/>
    <property type="molecule type" value="Genomic_DNA"/>
</dbReference>
<dbReference type="AlphaFoldDB" id="A0A940WEQ3"/>
<proteinExistence type="predicted"/>
<sequence>MEIEPRRTVAGEHGLTTLKQPWPEKAVGGAGHRPAAGAEAATFGPLGYLDADEVV</sequence>
<accession>A0A940WEQ3</accession>
<protein>
    <submittedName>
        <fullName evidence="1">Uncharacterized protein</fullName>
    </submittedName>
</protein>
<comment type="caution">
    <text evidence="1">The sequence shown here is derived from an EMBL/GenBank/DDBJ whole genome shotgun (WGS) entry which is preliminary data.</text>
</comment>
<evidence type="ECO:0000313" key="1">
    <source>
        <dbReference type="EMBL" id="MBP2704254.1"/>
    </source>
</evidence>
<evidence type="ECO:0000313" key="2">
    <source>
        <dbReference type="Proteomes" id="UP000674234"/>
    </source>
</evidence>
<dbReference type="Proteomes" id="UP000674234">
    <property type="component" value="Unassembled WGS sequence"/>
</dbReference>
<reference evidence="1" key="1">
    <citation type="submission" date="2021-02" db="EMBL/GenBank/DDBJ databases">
        <title>Draft genome sequence of Microbispora sp. RL4-1S isolated from rice leaves in Thailand.</title>
        <authorList>
            <person name="Muangham S."/>
            <person name="Duangmal K."/>
        </authorList>
    </citation>
    <scope>NUCLEOTIDE SEQUENCE</scope>
    <source>
        <strain evidence="1">RL4-1S</strain>
    </source>
</reference>
<organism evidence="1 2">
    <name type="scientific">Microbispora oryzae</name>
    <dbReference type="NCBI Taxonomy" id="2806554"/>
    <lineage>
        <taxon>Bacteria</taxon>
        <taxon>Bacillati</taxon>
        <taxon>Actinomycetota</taxon>
        <taxon>Actinomycetes</taxon>
        <taxon>Streptosporangiales</taxon>
        <taxon>Streptosporangiaceae</taxon>
        <taxon>Microbispora</taxon>
    </lineage>
</organism>
<keyword evidence="2" id="KW-1185">Reference proteome</keyword>
<name>A0A940WEQ3_9ACTN</name>
<dbReference type="RefSeq" id="WP_210155537.1">
    <property type="nucleotide sequence ID" value="NZ_JAFCNB010000004.1"/>
</dbReference>
<gene>
    <name evidence="1" type="ORF">JOL79_10570</name>
</gene>